<keyword evidence="1 3" id="KW-0732">Signal</keyword>
<proteinExistence type="predicted"/>
<feature type="signal peptide" evidence="3">
    <location>
        <begin position="1"/>
        <end position="16"/>
    </location>
</feature>
<protein>
    <submittedName>
        <fullName evidence="5">Copper radical oxidase</fullName>
    </submittedName>
</protein>
<dbReference type="SUPFAM" id="SSF50965">
    <property type="entry name" value="Galactose oxidase, central domain"/>
    <property type="match status" value="1"/>
</dbReference>
<dbReference type="InterPro" id="IPR014756">
    <property type="entry name" value="Ig_E-set"/>
</dbReference>
<feature type="domain" description="WSC" evidence="4">
    <location>
        <begin position="191"/>
        <end position="285"/>
    </location>
</feature>
<evidence type="ECO:0000313" key="5">
    <source>
        <dbReference type="EMBL" id="KAF2795523.1"/>
    </source>
</evidence>
<dbReference type="SMART" id="SM00321">
    <property type="entry name" value="WSC"/>
    <property type="match status" value="3"/>
</dbReference>
<dbReference type="Proteomes" id="UP000799757">
    <property type="component" value="Unassembled WGS sequence"/>
</dbReference>
<dbReference type="PANTHER" id="PTHR32208:SF105">
    <property type="entry name" value="COPPER RADICAL OXIDASE"/>
    <property type="match status" value="1"/>
</dbReference>
<dbReference type="Gene3D" id="2.130.10.80">
    <property type="entry name" value="Galactose oxidase/kelch, beta-propeller"/>
    <property type="match status" value="1"/>
</dbReference>
<dbReference type="InterPro" id="IPR015202">
    <property type="entry name" value="GO-like_E_set"/>
</dbReference>
<gene>
    <name evidence="5" type="ORF">K505DRAFT_324000</name>
</gene>
<dbReference type="InterPro" id="IPR002889">
    <property type="entry name" value="WSC_carb-bd"/>
</dbReference>
<evidence type="ECO:0000256" key="1">
    <source>
        <dbReference type="ARBA" id="ARBA00022729"/>
    </source>
</evidence>
<evidence type="ECO:0000313" key="6">
    <source>
        <dbReference type="Proteomes" id="UP000799757"/>
    </source>
</evidence>
<dbReference type="OrthoDB" id="2019572at2759"/>
<dbReference type="SUPFAM" id="SSF81296">
    <property type="entry name" value="E set domains"/>
    <property type="match status" value="1"/>
</dbReference>
<feature type="chain" id="PRO_5025523630" evidence="3">
    <location>
        <begin position="17"/>
        <end position="920"/>
    </location>
</feature>
<dbReference type="Gene3D" id="2.60.40.10">
    <property type="entry name" value="Immunoglobulins"/>
    <property type="match status" value="1"/>
</dbReference>
<dbReference type="EMBL" id="MU001856">
    <property type="protein sequence ID" value="KAF2795523.1"/>
    <property type="molecule type" value="Genomic_DNA"/>
</dbReference>
<dbReference type="PROSITE" id="PS51212">
    <property type="entry name" value="WSC"/>
    <property type="match status" value="3"/>
</dbReference>
<dbReference type="Pfam" id="PF01822">
    <property type="entry name" value="WSC"/>
    <property type="match status" value="3"/>
</dbReference>
<dbReference type="InterPro" id="IPR013783">
    <property type="entry name" value="Ig-like_fold"/>
</dbReference>
<evidence type="ECO:0000259" key="4">
    <source>
        <dbReference type="PROSITE" id="PS51212"/>
    </source>
</evidence>
<organism evidence="5 6">
    <name type="scientific">Melanomma pulvis-pyrius CBS 109.77</name>
    <dbReference type="NCBI Taxonomy" id="1314802"/>
    <lineage>
        <taxon>Eukaryota</taxon>
        <taxon>Fungi</taxon>
        <taxon>Dikarya</taxon>
        <taxon>Ascomycota</taxon>
        <taxon>Pezizomycotina</taxon>
        <taxon>Dothideomycetes</taxon>
        <taxon>Pleosporomycetidae</taxon>
        <taxon>Pleosporales</taxon>
        <taxon>Melanommataceae</taxon>
        <taxon>Melanomma</taxon>
    </lineage>
</organism>
<feature type="region of interest" description="Disordered" evidence="2">
    <location>
        <begin position="158"/>
        <end position="182"/>
    </location>
</feature>
<feature type="domain" description="WSC" evidence="4">
    <location>
        <begin position="60"/>
        <end position="155"/>
    </location>
</feature>
<dbReference type="InterPro" id="IPR037293">
    <property type="entry name" value="Gal_Oxidase_central_sf"/>
</dbReference>
<evidence type="ECO:0000256" key="3">
    <source>
        <dbReference type="SAM" id="SignalP"/>
    </source>
</evidence>
<dbReference type="InterPro" id="IPR011043">
    <property type="entry name" value="Gal_Oxase/kelch_b-propeller"/>
</dbReference>
<feature type="domain" description="WSC" evidence="4">
    <location>
        <begin position="304"/>
        <end position="400"/>
    </location>
</feature>
<dbReference type="AlphaFoldDB" id="A0A6A6XHI2"/>
<dbReference type="Pfam" id="PF07250">
    <property type="entry name" value="Glyoxal_oxid_N"/>
    <property type="match status" value="1"/>
</dbReference>
<dbReference type="Pfam" id="PF09118">
    <property type="entry name" value="GO-like_E_set"/>
    <property type="match status" value="1"/>
</dbReference>
<dbReference type="InterPro" id="IPR009880">
    <property type="entry name" value="Glyoxal_oxidase_N"/>
</dbReference>
<name>A0A6A6XHI2_9PLEO</name>
<dbReference type="PANTHER" id="PTHR32208">
    <property type="entry name" value="SECRETED PROTEIN-RELATED"/>
    <property type="match status" value="1"/>
</dbReference>
<accession>A0A6A6XHI2</accession>
<keyword evidence="6" id="KW-1185">Reference proteome</keyword>
<reference evidence="5" key="1">
    <citation type="journal article" date="2020" name="Stud. Mycol.">
        <title>101 Dothideomycetes genomes: a test case for predicting lifestyles and emergence of pathogens.</title>
        <authorList>
            <person name="Haridas S."/>
            <person name="Albert R."/>
            <person name="Binder M."/>
            <person name="Bloem J."/>
            <person name="Labutti K."/>
            <person name="Salamov A."/>
            <person name="Andreopoulos B."/>
            <person name="Baker S."/>
            <person name="Barry K."/>
            <person name="Bills G."/>
            <person name="Bluhm B."/>
            <person name="Cannon C."/>
            <person name="Castanera R."/>
            <person name="Culley D."/>
            <person name="Daum C."/>
            <person name="Ezra D."/>
            <person name="Gonzalez J."/>
            <person name="Henrissat B."/>
            <person name="Kuo A."/>
            <person name="Liang C."/>
            <person name="Lipzen A."/>
            <person name="Lutzoni F."/>
            <person name="Magnuson J."/>
            <person name="Mondo S."/>
            <person name="Nolan M."/>
            <person name="Ohm R."/>
            <person name="Pangilinan J."/>
            <person name="Park H.-J."/>
            <person name="Ramirez L."/>
            <person name="Alfaro M."/>
            <person name="Sun H."/>
            <person name="Tritt A."/>
            <person name="Yoshinaga Y."/>
            <person name="Zwiers L.-H."/>
            <person name="Turgeon B."/>
            <person name="Goodwin S."/>
            <person name="Spatafora J."/>
            <person name="Crous P."/>
            <person name="Grigoriev I."/>
        </authorList>
    </citation>
    <scope>NUCLEOTIDE SEQUENCE</scope>
    <source>
        <strain evidence="5">CBS 109.77</strain>
    </source>
</reference>
<sequence length="920" mass="98038">MFYFSFIFILIPLVYGNAIVNNGVPAGASGRNVVCKGNSSGFCGGPNRLNTYASRQAPSGWNILGCYTDSVNKRTLTNQQFPAGDLTTESCLTACYGAGFAYAGTEYGGECYCGNAFSNGGGPALDGESGCNMACKGNAQETCGGPNRLNVYQFGDGPTTTSVPSTTTQSINPGTTTTTSAITTPITLPPGWAYKGCWLDNNNNGRAMKYQQTDNNQLTVESCISTCITLGYSVAGMEYAYQCFCDDFLRNAATSASESDCSAACAGNPNELCGAGNRLSVYSNNTVLTVYPVPSVQKTNLPGSWQYTGCLADDAQTRALPYQIILTKNNTANNCISQCSAFGYSSGGLEYGEECFCGDPGDVATAGVQLVQESDCNMGCTGNATTICGGSRRLSYYTWNGPPLTQWSYASGNAAGQYQFLIGGVVVPLVTQAGRNGKVTFLEKSGTGPPNTTGAYELDLNQLNNFTGAWRPMHVKTDVFCSSSLTLPDKVGRQINLGGWAGDSTFGVRLYWPDGSPGVWGVNDWQENVNEVSLQAGRWYPTSMIMTNGSILVVGGEEGSNGAPVPSLEILPPVGPIIFCDWLNRTDPNNLYPFLAVLPSGGVFVAYYNEARILDEVTLQTSRVLPNMPGAVNNFLAGRTYPMEGTAILLPQYAPYTDPLQIMVCGGSTPFQGFALDNCVTIAPEVPNAKWTLERMPSKRVLTCMTALPDGTYLILNGAHQGFGGFGLAQDPNHNAVLYDPSKPVNYRFTVMANTTIDRLYHSEAILLDDGRVLVSGSDPEDDRHVQEYRVEVFVPPYLMGNPTPPTITIADSAKDWAYSQRVTFTVSQNVVKVSLLGAGASTHGNIMGQRTIFPEATCSGTSCTVTAPPNAHICPPGWFQMFALDSNGVPSTAVWIRIGGDPAGLGNWPQAPDFTIPGV</sequence>
<dbReference type="CDD" id="cd02851">
    <property type="entry name" value="E_set_GO_C"/>
    <property type="match status" value="1"/>
</dbReference>
<evidence type="ECO:0000256" key="2">
    <source>
        <dbReference type="SAM" id="MobiDB-lite"/>
    </source>
</evidence>